<dbReference type="Ensembl" id="ENSCCRT00000161769.1">
    <property type="protein sequence ID" value="ENSCCRP00000148750.1"/>
    <property type="gene ID" value="ENSCCRG00000081103.1"/>
</dbReference>
<dbReference type="Ensembl" id="ENSCCRT00000125925.1">
    <property type="protein sequence ID" value="ENSCCRP00000137485.1"/>
    <property type="gene ID" value="ENSCCRG00000077615.1"/>
</dbReference>
<accession>A0A9J8B605</accession>
<dbReference type="PANTHER" id="PTHR31025">
    <property type="entry name" value="SI:CH211-196P9.1-RELATED"/>
    <property type="match status" value="1"/>
</dbReference>
<dbReference type="PANTHER" id="PTHR31025:SF25">
    <property type="entry name" value="ZINC FINGER (C2H2)-60"/>
    <property type="match status" value="1"/>
</dbReference>
<organism evidence="1 2">
    <name type="scientific">Cyprinus carpio carpio</name>
    <dbReference type="NCBI Taxonomy" id="630221"/>
    <lineage>
        <taxon>Eukaryota</taxon>
        <taxon>Metazoa</taxon>
        <taxon>Chordata</taxon>
        <taxon>Craniata</taxon>
        <taxon>Vertebrata</taxon>
        <taxon>Euteleostomi</taxon>
        <taxon>Actinopterygii</taxon>
        <taxon>Neopterygii</taxon>
        <taxon>Teleostei</taxon>
        <taxon>Ostariophysi</taxon>
        <taxon>Cypriniformes</taxon>
        <taxon>Cyprinidae</taxon>
        <taxon>Cyprininae</taxon>
        <taxon>Cyprinus</taxon>
    </lineage>
</organism>
<keyword evidence="2" id="KW-1185">Reference proteome</keyword>
<evidence type="ECO:0008006" key="3">
    <source>
        <dbReference type="Google" id="ProtNLM"/>
    </source>
</evidence>
<name>A0A9J8B605_CYPCA</name>
<evidence type="ECO:0000313" key="2">
    <source>
        <dbReference type="Proteomes" id="UP001108240"/>
    </source>
</evidence>
<sequence>MAVSLQTLSTEDLLEKLKEAGIHVTEEEAQKFRENDVDGETIECGLTENMISYLFQGSFKKQAKFNKFVHEMKEVVTITLETVPAESYQQTSTTEINATSGRLPSGFAIPPFPRDLQAKLDNKEPCQKSSKDRHRIIRVLHEAMIEHTMYPTNAEYVQVAKALIVKYPFLKDLEGNGYHTWHQSLKRKFKAERAPLVHDDEVRKSKEKFGHKKVRLSEQSPAACRRSESGAIAVIGEDASSVEGHVNALHIQYSKVRPDTLVVKDRMQRTFAWRRREIRDGMTVEDILKKYPFLKTPSGLCDEVDRMHSSTVSLRQRFKDGFTSIVPKVLELVQRNAPLAKIYKEAREEMLAEDLPDSDFRAALILLPHIFKEKVESFIRLGECDADTPYPTIQLVETDWKMAFSKRVQVLVKVDGVEVCRGIGVEEGIIAAFSVYYVFNLAYPPYMKNTLTFLQHAIAKITEVGGKPLPITVTRIINILC</sequence>
<proteinExistence type="predicted"/>
<dbReference type="OMA" id="IQVHVRE"/>
<evidence type="ECO:0000313" key="1">
    <source>
        <dbReference type="Ensembl" id="ENSCCRP00000148750.1"/>
    </source>
</evidence>
<reference evidence="1" key="1">
    <citation type="submission" date="2025-05" db="UniProtKB">
        <authorList>
            <consortium name="Ensembl"/>
        </authorList>
    </citation>
    <scope>IDENTIFICATION</scope>
</reference>
<dbReference type="AlphaFoldDB" id="A0A9J8B605"/>
<dbReference type="GeneTree" id="ENSGT00950000182912"/>
<protein>
    <recommendedName>
        <fullName evidence="3">Sterile alpha motif domain-containing protein 3-like</fullName>
    </recommendedName>
</protein>
<dbReference type="Proteomes" id="UP001108240">
    <property type="component" value="Unplaced"/>
</dbReference>